<protein>
    <submittedName>
        <fullName evidence="1">Sporulation protein YlmC, PRC-barrel domain family</fullName>
    </submittedName>
</protein>
<dbReference type="STRING" id="550447.SAMN05428946_0273"/>
<dbReference type="InterPro" id="IPR011033">
    <property type="entry name" value="PRC_barrel-like_sf"/>
</dbReference>
<proteinExistence type="predicted"/>
<name>A0A1U7PHH5_9BACI</name>
<dbReference type="RefSeq" id="WP_076756578.1">
    <property type="nucleotide sequence ID" value="NZ_FTPL01000001.1"/>
</dbReference>
<organism evidence="1 2">
    <name type="scientific">Edaphobacillus lindanitolerans</name>
    <dbReference type="NCBI Taxonomy" id="550447"/>
    <lineage>
        <taxon>Bacteria</taxon>
        <taxon>Bacillati</taxon>
        <taxon>Bacillota</taxon>
        <taxon>Bacilli</taxon>
        <taxon>Bacillales</taxon>
        <taxon>Bacillaceae</taxon>
        <taxon>Edaphobacillus</taxon>
    </lineage>
</organism>
<accession>A0A1U7PHH5</accession>
<dbReference type="Gene3D" id="2.30.30.240">
    <property type="entry name" value="PRC-barrel domain"/>
    <property type="match status" value="1"/>
</dbReference>
<dbReference type="Proteomes" id="UP000187550">
    <property type="component" value="Unassembled WGS sequence"/>
</dbReference>
<dbReference type="OrthoDB" id="2468688at2"/>
<dbReference type="SUPFAM" id="SSF50346">
    <property type="entry name" value="PRC-barrel domain"/>
    <property type="match status" value="1"/>
</dbReference>
<gene>
    <name evidence="1" type="ORF">SAMN05428946_0273</name>
</gene>
<dbReference type="AlphaFoldDB" id="A0A1U7PHH5"/>
<sequence length="80" mass="8639">MKFSDLQKKEFIEAGKGRQLGYAVDATISTEDGTIELYHVGGMEKLKFFGSGEAPVKIPVGRILVIGKDVVLVDDAAPKD</sequence>
<dbReference type="EMBL" id="FTPL01000001">
    <property type="protein sequence ID" value="SIT67780.1"/>
    <property type="molecule type" value="Genomic_DNA"/>
</dbReference>
<reference evidence="2" key="1">
    <citation type="submission" date="2017-01" db="EMBL/GenBank/DDBJ databases">
        <authorList>
            <person name="Varghese N."/>
            <person name="Submissions S."/>
        </authorList>
    </citation>
    <scope>NUCLEOTIDE SEQUENCE [LARGE SCALE GENOMIC DNA]</scope>
    <source>
        <strain evidence="2">MNA4</strain>
    </source>
</reference>
<keyword evidence="2" id="KW-1185">Reference proteome</keyword>
<evidence type="ECO:0000313" key="1">
    <source>
        <dbReference type="EMBL" id="SIT67780.1"/>
    </source>
</evidence>
<evidence type="ECO:0000313" key="2">
    <source>
        <dbReference type="Proteomes" id="UP000187550"/>
    </source>
</evidence>